<accession>A0A7W7FUJ3</accession>
<dbReference type="Gene3D" id="6.10.340.10">
    <property type="match status" value="1"/>
</dbReference>
<evidence type="ECO:0000256" key="13">
    <source>
        <dbReference type="SAM" id="Phobius"/>
    </source>
</evidence>
<keyword evidence="17" id="KW-1185">Reference proteome</keyword>
<evidence type="ECO:0000256" key="7">
    <source>
        <dbReference type="ARBA" id="ARBA00022692"/>
    </source>
</evidence>
<feature type="domain" description="HAMP" evidence="15">
    <location>
        <begin position="150"/>
        <end position="206"/>
    </location>
</feature>
<evidence type="ECO:0000313" key="17">
    <source>
        <dbReference type="Proteomes" id="UP000533598"/>
    </source>
</evidence>
<evidence type="ECO:0000256" key="10">
    <source>
        <dbReference type="ARBA" id="ARBA00022840"/>
    </source>
</evidence>
<dbReference type="SUPFAM" id="SSF47384">
    <property type="entry name" value="Homodimeric domain of signal transducing histidine kinase"/>
    <property type="match status" value="1"/>
</dbReference>
<evidence type="ECO:0000256" key="12">
    <source>
        <dbReference type="ARBA" id="ARBA00023012"/>
    </source>
</evidence>
<feature type="transmembrane region" description="Helical" evidence="13">
    <location>
        <begin position="129"/>
        <end position="150"/>
    </location>
</feature>
<dbReference type="PROSITE" id="PS50885">
    <property type="entry name" value="HAMP"/>
    <property type="match status" value="1"/>
</dbReference>
<dbReference type="Pfam" id="PF00672">
    <property type="entry name" value="HAMP"/>
    <property type="match status" value="1"/>
</dbReference>
<keyword evidence="7 13" id="KW-0812">Transmembrane</keyword>
<feature type="domain" description="Histidine kinase" evidence="14">
    <location>
        <begin position="214"/>
        <end position="405"/>
    </location>
</feature>
<evidence type="ECO:0000313" key="16">
    <source>
        <dbReference type="EMBL" id="MBB4679371.1"/>
    </source>
</evidence>
<dbReference type="Pfam" id="PF00512">
    <property type="entry name" value="HisKA"/>
    <property type="match status" value="1"/>
</dbReference>
<keyword evidence="6" id="KW-0808">Transferase</keyword>
<dbReference type="InterPro" id="IPR003660">
    <property type="entry name" value="HAMP_dom"/>
</dbReference>
<keyword evidence="12" id="KW-0902">Two-component regulatory system</keyword>
<evidence type="ECO:0000259" key="15">
    <source>
        <dbReference type="PROSITE" id="PS50885"/>
    </source>
</evidence>
<dbReference type="EC" id="2.7.13.3" evidence="3"/>
<evidence type="ECO:0000256" key="6">
    <source>
        <dbReference type="ARBA" id="ARBA00022679"/>
    </source>
</evidence>
<evidence type="ECO:0000256" key="3">
    <source>
        <dbReference type="ARBA" id="ARBA00012438"/>
    </source>
</evidence>
<evidence type="ECO:0000256" key="4">
    <source>
        <dbReference type="ARBA" id="ARBA00022475"/>
    </source>
</evidence>
<evidence type="ECO:0000256" key="8">
    <source>
        <dbReference type="ARBA" id="ARBA00022741"/>
    </source>
</evidence>
<dbReference type="SMART" id="SM00304">
    <property type="entry name" value="HAMP"/>
    <property type="match status" value="1"/>
</dbReference>
<dbReference type="InterPro" id="IPR004358">
    <property type="entry name" value="Sig_transdc_His_kin-like_C"/>
</dbReference>
<evidence type="ECO:0000256" key="11">
    <source>
        <dbReference type="ARBA" id="ARBA00022989"/>
    </source>
</evidence>
<keyword evidence="11 13" id="KW-1133">Transmembrane helix</keyword>
<comment type="caution">
    <text evidence="16">The sequence shown here is derived from an EMBL/GenBank/DDBJ whole genome shotgun (WGS) entry which is preliminary data.</text>
</comment>
<dbReference type="Gene3D" id="1.10.287.130">
    <property type="match status" value="1"/>
</dbReference>
<gene>
    <name evidence="16" type="ORF">HNR67_005489</name>
</gene>
<dbReference type="PANTHER" id="PTHR44936">
    <property type="entry name" value="SENSOR PROTEIN CREC"/>
    <property type="match status" value="1"/>
</dbReference>
<dbReference type="Proteomes" id="UP000533598">
    <property type="component" value="Unassembled WGS sequence"/>
</dbReference>
<dbReference type="GO" id="GO:0005524">
    <property type="term" value="F:ATP binding"/>
    <property type="evidence" value="ECO:0007669"/>
    <property type="project" value="UniProtKB-KW"/>
</dbReference>
<dbReference type="InterPro" id="IPR003594">
    <property type="entry name" value="HATPase_dom"/>
</dbReference>
<dbReference type="PANTHER" id="PTHR44936:SF10">
    <property type="entry name" value="SENSOR PROTEIN RSTB"/>
    <property type="match status" value="1"/>
</dbReference>
<organism evidence="16 17">
    <name type="scientific">Crossiella cryophila</name>
    <dbReference type="NCBI Taxonomy" id="43355"/>
    <lineage>
        <taxon>Bacteria</taxon>
        <taxon>Bacillati</taxon>
        <taxon>Actinomycetota</taxon>
        <taxon>Actinomycetes</taxon>
        <taxon>Pseudonocardiales</taxon>
        <taxon>Pseudonocardiaceae</taxon>
        <taxon>Crossiella</taxon>
    </lineage>
</organism>
<dbReference type="PROSITE" id="PS50109">
    <property type="entry name" value="HIS_KIN"/>
    <property type="match status" value="1"/>
</dbReference>
<sequence>MFPTTLRWRLSAVIAVVGALVAIGLSVLVRTEFERMQLADARRLQDERIQLVVRDYAMSGTATLGADLDSPDLPRELREAVHGGQRATYLERRPGQAWIWAAAETDGKILSIRTSYADKDDALDQLDQVLVIGSAAVVVLGTLLGVILGARLSRRLRLAAAAARQVADGDTEVRVRDAIGGRPADETAELAQAVDAMADALQERLAAEQRVTADIAHELRTPVTGLVTAAELLPPGRPAEMVRDRIKALRGLVEDVLEVARLDTATEKAELTGFDLLTFVQRRVTALTPEAQVSGESQTVLTDPRRLERVLVNLLINARRHGKPPVEVHVQGHTLRVRDHGPGFAADLLRDGPSRFRTGSSDRGTGHGLGLTIAAAQTRVLGGTLTFANAENGGAVITLVLPANSALDDGLGGGSGLAAG</sequence>
<dbReference type="RefSeq" id="WP_185005130.1">
    <property type="nucleotide sequence ID" value="NZ_BAAAUI010000001.1"/>
</dbReference>
<dbReference type="Gene3D" id="3.30.565.10">
    <property type="entry name" value="Histidine kinase-like ATPase, C-terminal domain"/>
    <property type="match status" value="1"/>
</dbReference>
<dbReference type="InterPro" id="IPR036097">
    <property type="entry name" value="HisK_dim/P_sf"/>
</dbReference>
<dbReference type="InterPro" id="IPR005467">
    <property type="entry name" value="His_kinase_dom"/>
</dbReference>
<dbReference type="SUPFAM" id="SSF158472">
    <property type="entry name" value="HAMP domain-like"/>
    <property type="match status" value="1"/>
</dbReference>
<dbReference type="EMBL" id="JACHMH010000001">
    <property type="protein sequence ID" value="MBB4679371.1"/>
    <property type="molecule type" value="Genomic_DNA"/>
</dbReference>
<dbReference type="Pfam" id="PF02518">
    <property type="entry name" value="HATPase_c"/>
    <property type="match status" value="1"/>
</dbReference>
<feature type="transmembrane region" description="Helical" evidence="13">
    <location>
        <begin position="12"/>
        <end position="29"/>
    </location>
</feature>
<evidence type="ECO:0000256" key="2">
    <source>
        <dbReference type="ARBA" id="ARBA00004651"/>
    </source>
</evidence>
<dbReference type="GO" id="GO:0000155">
    <property type="term" value="F:phosphorelay sensor kinase activity"/>
    <property type="evidence" value="ECO:0007669"/>
    <property type="project" value="InterPro"/>
</dbReference>
<comment type="subcellular location">
    <subcellularLocation>
        <location evidence="2">Cell membrane</location>
        <topology evidence="2">Multi-pass membrane protein</topology>
    </subcellularLocation>
</comment>
<dbReference type="CDD" id="cd00082">
    <property type="entry name" value="HisKA"/>
    <property type="match status" value="1"/>
</dbReference>
<evidence type="ECO:0000256" key="1">
    <source>
        <dbReference type="ARBA" id="ARBA00000085"/>
    </source>
</evidence>
<evidence type="ECO:0000256" key="5">
    <source>
        <dbReference type="ARBA" id="ARBA00022553"/>
    </source>
</evidence>
<protein>
    <recommendedName>
        <fullName evidence="3">histidine kinase</fullName>
        <ecNumber evidence="3">2.7.13.3</ecNumber>
    </recommendedName>
</protein>
<keyword evidence="10" id="KW-0067">ATP-binding</keyword>
<proteinExistence type="predicted"/>
<keyword evidence="13" id="KW-0472">Membrane</keyword>
<evidence type="ECO:0000256" key="9">
    <source>
        <dbReference type="ARBA" id="ARBA00022777"/>
    </source>
</evidence>
<name>A0A7W7FUJ3_9PSEU</name>
<dbReference type="AlphaFoldDB" id="A0A7W7FUJ3"/>
<reference evidence="16 17" key="1">
    <citation type="submission" date="2020-08" db="EMBL/GenBank/DDBJ databases">
        <title>Sequencing the genomes of 1000 actinobacteria strains.</title>
        <authorList>
            <person name="Klenk H.-P."/>
        </authorList>
    </citation>
    <scope>NUCLEOTIDE SEQUENCE [LARGE SCALE GENOMIC DNA]</scope>
    <source>
        <strain evidence="16 17">DSM 44230</strain>
    </source>
</reference>
<keyword evidence="9 16" id="KW-0418">Kinase</keyword>
<comment type="catalytic activity">
    <reaction evidence="1">
        <text>ATP + protein L-histidine = ADP + protein N-phospho-L-histidine.</text>
        <dbReference type="EC" id="2.7.13.3"/>
    </reaction>
</comment>
<keyword evidence="8" id="KW-0547">Nucleotide-binding</keyword>
<dbReference type="InterPro" id="IPR050980">
    <property type="entry name" value="2C_sensor_his_kinase"/>
</dbReference>
<keyword evidence="4" id="KW-1003">Cell membrane</keyword>
<keyword evidence="5" id="KW-0597">Phosphoprotein</keyword>
<dbReference type="SMART" id="SM00388">
    <property type="entry name" value="HisKA"/>
    <property type="match status" value="1"/>
</dbReference>
<dbReference type="SUPFAM" id="SSF55874">
    <property type="entry name" value="ATPase domain of HSP90 chaperone/DNA topoisomerase II/histidine kinase"/>
    <property type="match status" value="1"/>
</dbReference>
<dbReference type="InterPro" id="IPR003661">
    <property type="entry name" value="HisK_dim/P_dom"/>
</dbReference>
<dbReference type="SMART" id="SM00387">
    <property type="entry name" value="HATPase_c"/>
    <property type="match status" value="1"/>
</dbReference>
<dbReference type="InterPro" id="IPR036890">
    <property type="entry name" value="HATPase_C_sf"/>
</dbReference>
<dbReference type="PRINTS" id="PR00344">
    <property type="entry name" value="BCTRLSENSOR"/>
</dbReference>
<evidence type="ECO:0000259" key="14">
    <source>
        <dbReference type="PROSITE" id="PS50109"/>
    </source>
</evidence>
<dbReference type="GO" id="GO:0005886">
    <property type="term" value="C:plasma membrane"/>
    <property type="evidence" value="ECO:0007669"/>
    <property type="project" value="UniProtKB-SubCell"/>
</dbReference>